<keyword evidence="2" id="KW-0472">Membrane</keyword>
<accession>A0A135SWZ0</accession>
<proteinExistence type="predicted"/>
<feature type="compositionally biased region" description="Polar residues" evidence="1">
    <location>
        <begin position="126"/>
        <end position="135"/>
    </location>
</feature>
<name>A0A135SWZ0_9PEZI</name>
<organism evidence="3 4">
    <name type="scientific">Colletotrichum nymphaeae SA-01</name>
    <dbReference type="NCBI Taxonomy" id="1460502"/>
    <lineage>
        <taxon>Eukaryota</taxon>
        <taxon>Fungi</taxon>
        <taxon>Dikarya</taxon>
        <taxon>Ascomycota</taxon>
        <taxon>Pezizomycotina</taxon>
        <taxon>Sordariomycetes</taxon>
        <taxon>Hypocreomycetidae</taxon>
        <taxon>Glomerellales</taxon>
        <taxon>Glomerellaceae</taxon>
        <taxon>Colletotrichum</taxon>
        <taxon>Colletotrichum acutatum species complex</taxon>
    </lineage>
</organism>
<dbReference type="EMBL" id="JEMN01001316">
    <property type="protein sequence ID" value="KXH40428.1"/>
    <property type="molecule type" value="Genomic_DNA"/>
</dbReference>
<sequence>MSLALLASRWGIRNHVHRALVLALSAGARWTLCHLGAANATCCLILSIILGLLVYLFAKELIVTVFNDETPISIDTDYMRQNVRILPCNEGNSQAGPIPTSNPLKNSDTTEQLVQADIRVEKGVSEENQVTQRAISTDDVTHQSPRHADSNEPNAHNKVDTLGGLVKVALWRQTPRVFSPGIAWANPNVNFPDEERMILDIFVPALRYYRHAFFSRFHRHFPRIRPFLVSITPSSQGLGAHRRTKCRTNTHICINGLSKLEDIRAFDKTLSGKRYKNICNPLRFCYEQNPITCSASSASYVVEPSSTGTLCGSLAIFRQSDGSRKKSTIGGLVEIHDEGIFALTTRHSPEDETNIESEKDVPCLADLMLSFYDESLDHLQQMPAPLPASSACSHEEDINEDEDEDGPEMEDFEGIEELSPRDLLLASWDGSSNGSVSSLARMDEIWDDWDLIPIEGAQRLPNFVPNAKSPEIKIGSKQITRIVPLDVIKFDNTLRLKVLIISGMSGVVRGLLSSNPSYLLCGIDSSHKVWTVRLEKGGMFCSEALFEL</sequence>
<dbReference type="Proteomes" id="UP000070054">
    <property type="component" value="Unassembled WGS sequence"/>
</dbReference>
<keyword evidence="2" id="KW-1133">Transmembrane helix</keyword>
<keyword evidence="2" id="KW-0812">Transmembrane</keyword>
<keyword evidence="4" id="KW-1185">Reference proteome</keyword>
<feature type="transmembrane region" description="Helical" evidence="2">
    <location>
        <begin position="37"/>
        <end position="58"/>
    </location>
</feature>
<dbReference type="AlphaFoldDB" id="A0A135SWZ0"/>
<evidence type="ECO:0000313" key="4">
    <source>
        <dbReference type="Proteomes" id="UP000070054"/>
    </source>
</evidence>
<protein>
    <submittedName>
        <fullName evidence="3">Uncharacterized protein</fullName>
    </submittedName>
</protein>
<comment type="caution">
    <text evidence="3">The sequence shown here is derived from an EMBL/GenBank/DDBJ whole genome shotgun (WGS) entry which is preliminary data.</text>
</comment>
<evidence type="ECO:0000256" key="2">
    <source>
        <dbReference type="SAM" id="Phobius"/>
    </source>
</evidence>
<gene>
    <name evidence="3" type="ORF">CNYM01_09974</name>
</gene>
<feature type="compositionally biased region" description="Basic and acidic residues" evidence="1">
    <location>
        <begin position="146"/>
        <end position="158"/>
    </location>
</feature>
<reference evidence="3 4" key="1">
    <citation type="submission" date="2014-02" db="EMBL/GenBank/DDBJ databases">
        <title>The genome sequence of Colletotrichum nymphaeae SA-01.</title>
        <authorList>
            <person name="Baroncelli R."/>
            <person name="Thon M.R."/>
        </authorList>
    </citation>
    <scope>NUCLEOTIDE SEQUENCE [LARGE SCALE GENOMIC DNA]</scope>
    <source>
        <strain evidence="3 4">SA-01</strain>
    </source>
</reference>
<evidence type="ECO:0000256" key="1">
    <source>
        <dbReference type="SAM" id="MobiDB-lite"/>
    </source>
</evidence>
<feature type="region of interest" description="Disordered" evidence="1">
    <location>
        <begin position="125"/>
        <end position="158"/>
    </location>
</feature>
<feature type="region of interest" description="Disordered" evidence="1">
    <location>
        <begin position="387"/>
        <end position="408"/>
    </location>
</feature>
<feature type="compositionally biased region" description="Acidic residues" evidence="1">
    <location>
        <begin position="397"/>
        <end position="408"/>
    </location>
</feature>
<evidence type="ECO:0000313" key="3">
    <source>
        <dbReference type="EMBL" id="KXH40428.1"/>
    </source>
</evidence>